<protein>
    <submittedName>
        <fullName evidence="3">Uncharacterized protein</fullName>
    </submittedName>
</protein>
<dbReference type="AlphaFoldDB" id="A0A8K0R327"/>
<feature type="region of interest" description="Disordered" evidence="1">
    <location>
        <begin position="221"/>
        <end position="323"/>
    </location>
</feature>
<dbReference type="OrthoDB" id="3935400at2759"/>
<reference evidence="3" key="1">
    <citation type="journal article" date="2021" name="Nat. Commun.">
        <title>Genetic determinants of endophytism in the Arabidopsis root mycobiome.</title>
        <authorList>
            <person name="Mesny F."/>
            <person name="Miyauchi S."/>
            <person name="Thiergart T."/>
            <person name="Pickel B."/>
            <person name="Atanasova L."/>
            <person name="Karlsson M."/>
            <person name="Huettel B."/>
            <person name="Barry K.W."/>
            <person name="Haridas S."/>
            <person name="Chen C."/>
            <person name="Bauer D."/>
            <person name="Andreopoulos W."/>
            <person name="Pangilinan J."/>
            <person name="LaButti K."/>
            <person name="Riley R."/>
            <person name="Lipzen A."/>
            <person name="Clum A."/>
            <person name="Drula E."/>
            <person name="Henrissat B."/>
            <person name="Kohler A."/>
            <person name="Grigoriev I.V."/>
            <person name="Martin F.M."/>
            <person name="Hacquard S."/>
        </authorList>
    </citation>
    <scope>NUCLEOTIDE SEQUENCE</scope>
    <source>
        <strain evidence="3">MPI-SDFR-AT-0120</strain>
    </source>
</reference>
<feature type="compositionally biased region" description="Polar residues" evidence="1">
    <location>
        <begin position="221"/>
        <end position="232"/>
    </location>
</feature>
<organism evidence="3 4">
    <name type="scientific">Paraphoma chrysanthemicola</name>
    <dbReference type="NCBI Taxonomy" id="798071"/>
    <lineage>
        <taxon>Eukaryota</taxon>
        <taxon>Fungi</taxon>
        <taxon>Dikarya</taxon>
        <taxon>Ascomycota</taxon>
        <taxon>Pezizomycotina</taxon>
        <taxon>Dothideomycetes</taxon>
        <taxon>Pleosporomycetidae</taxon>
        <taxon>Pleosporales</taxon>
        <taxon>Pleosporineae</taxon>
        <taxon>Phaeosphaeriaceae</taxon>
        <taxon>Paraphoma</taxon>
    </lineage>
</organism>
<keyword evidence="2" id="KW-1133">Transmembrane helix</keyword>
<evidence type="ECO:0000313" key="3">
    <source>
        <dbReference type="EMBL" id="KAH7081099.1"/>
    </source>
</evidence>
<evidence type="ECO:0000256" key="2">
    <source>
        <dbReference type="SAM" id="Phobius"/>
    </source>
</evidence>
<keyword evidence="2" id="KW-0472">Membrane</keyword>
<dbReference type="EMBL" id="JAGMVJ010000015">
    <property type="protein sequence ID" value="KAH7081099.1"/>
    <property type="molecule type" value="Genomic_DNA"/>
</dbReference>
<evidence type="ECO:0000256" key="1">
    <source>
        <dbReference type="SAM" id="MobiDB-lite"/>
    </source>
</evidence>
<feature type="region of interest" description="Disordered" evidence="1">
    <location>
        <begin position="64"/>
        <end position="88"/>
    </location>
</feature>
<proteinExistence type="predicted"/>
<feature type="compositionally biased region" description="Pro residues" evidence="1">
    <location>
        <begin position="25"/>
        <end position="36"/>
    </location>
</feature>
<keyword evidence="4" id="KW-1185">Reference proteome</keyword>
<dbReference type="Proteomes" id="UP000813461">
    <property type="component" value="Unassembled WGS sequence"/>
</dbReference>
<feature type="transmembrane region" description="Helical" evidence="2">
    <location>
        <begin position="104"/>
        <end position="126"/>
    </location>
</feature>
<evidence type="ECO:0000313" key="4">
    <source>
        <dbReference type="Proteomes" id="UP000813461"/>
    </source>
</evidence>
<name>A0A8K0R327_9PLEO</name>
<feature type="compositionally biased region" description="Polar residues" evidence="1">
    <location>
        <begin position="305"/>
        <end position="323"/>
    </location>
</feature>
<feature type="compositionally biased region" description="Polar residues" evidence="1">
    <location>
        <begin position="164"/>
        <end position="174"/>
    </location>
</feature>
<feature type="compositionally biased region" description="Polar residues" evidence="1">
    <location>
        <begin position="251"/>
        <end position="261"/>
    </location>
</feature>
<feature type="region of interest" description="Disordered" evidence="1">
    <location>
        <begin position="1"/>
        <end position="40"/>
    </location>
</feature>
<feature type="compositionally biased region" description="Polar residues" evidence="1">
    <location>
        <begin position="1"/>
        <end position="18"/>
    </location>
</feature>
<sequence length="323" mass="34793">MPSPTPATVTSEQVFPESTRTKTYPKPPYTGYPLPPWLTDSDIPRPWETSTLITKSKDYPAYESQYESKTSTSPTRLGSAAATSSNYGHHPDWAGKGKLSNGGLYAAAAITPIVVLALIGVFVFFCMRKRKRRAQIAATQQKVEEMKMQPRSQPSAQPYMAPPTSASPQYSPTDSHPLPPPTLAVPQPIILGPIPSGSNGAYFTGIDTSDVISVTSASNARPVSVNPFNDNESLVEPPPPYRPRSAAPPSLTNSSRHSSFRASVPPPATSRTHLIERSPFEDPMNDDAVSDLSGPTTARGDDNISAVSDLSYQQDPVVNRNSL</sequence>
<comment type="caution">
    <text evidence="3">The sequence shown here is derived from an EMBL/GenBank/DDBJ whole genome shotgun (WGS) entry which is preliminary data.</text>
</comment>
<gene>
    <name evidence="3" type="ORF">FB567DRAFT_448640</name>
</gene>
<keyword evidence="2" id="KW-0812">Transmembrane</keyword>
<feature type="compositionally biased region" description="Polar residues" evidence="1">
    <location>
        <begin position="65"/>
        <end position="87"/>
    </location>
</feature>
<accession>A0A8K0R327</accession>
<feature type="region of interest" description="Disordered" evidence="1">
    <location>
        <begin position="140"/>
        <end position="190"/>
    </location>
</feature>